<dbReference type="InterPro" id="IPR024567">
    <property type="entry name" value="RNase_HII/HIII_dom"/>
</dbReference>
<dbReference type="InterPro" id="IPR012337">
    <property type="entry name" value="RNaseH-like_sf"/>
</dbReference>
<evidence type="ECO:0000256" key="11">
    <source>
        <dbReference type="ARBA" id="ARBA00022842"/>
    </source>
</evidence>
<keyword evidence="8 12" id="KW-0479">Metal-binding</keyword>
<comment type="caution">
    <text evidence="15">The sequence shown here is derived from an EMBL/GenBank/DDBJ whole genome shotgun (WGS) entry which is preliminary data.</text>
</comment>
<dbReference type="EMBL" id="MFKF01000022">
    <property type="protein sequence ID" value="OGG56920.1"/>
    <property type="molecule type" value="Genomic_DNA"/>
</dbReference>
<dbReference type="GO" id="GO:0032299">
    <property type="term" value="C:ribonuclease H2 complex"/>
    <property type="evidence" value="ECO:0007669"/>
    <property type="project" value="TreeGrafter"/>
</dbReference>
<evidence type="ECO:0000256" key="7">
    <source>
        <dbReference type="ARBA" id="ARBA00022722"/>
    </source>
</evidence>
<evidence type="ECO:0000256" key="4">
    <source>
        <dbReference type="ARBA" id="ARBA00004496"/>
    </source>
</evidence>
<evidence type="ECO:0000256" key="6">
    <source>
        <dbReference type="ARBA" id="ARBA00022490"/>
    </source>
</evidence>
<dbReference type="CDD" id="cd06590">
    <property type="entry name" value="RNase_HII_bacteria_HIII_like"/>
    <property type="match status" value="1"/>
</dbReference>
<keyword evidence="9 12" id="KW-0255">Endonuclease</keyword>
<evidence type="ECO:0000256" key="2">
    <source>
        <dbReference type="ARBA" id="ARBA00001946"/>
    </source>
</evidence>
<dbReference type="InterPro" id="IPR001352">
    <property type="entry name" value="RNase_HII/HIII"/>
</dbReference>
<dbReference type="GO" id="GO:0043137">
    <property type="term" value="P:DNA replication, removal of RNA primer"/>
    <property type="evidence" value="ECO:0007669"/>
    <property type="project" value="TreeGrafter"/>
</dbReference>
<evidence type="ECO:0000256" key="12">
    <source>
        <dbReference type="PROSITE-ProRule" id="PRU01319"/>
    </source>
</evidence>
<comment type="cofactor">
    <cofactor evidence="2">
        <name>Mg(2+)</name>
        <dbReference type="ChEBI" id="CHEBI:18420"/>
    </cofactor>
</comment>
<evidence type="ECO:0000259" key="14">
    <source>
        <dbReference type="PROSITE" id="PS51975"/>
    </source>
</evidence>
<dbReference type="EC" id="3.1.26.4" evidence="13"/>
<dbReference type="Pfam" id="PF01351">
    <property type="entry name" value="RNase_HII"/>
    <property type="match status" value="1"/>
</dbReference>
<reference evidence="15 16" key="1">
    <citation type="journal article" date="2016" name="Nat. Commun.">
        <title>Thousands of microbial genomes shed light on interconnected biogeochemical processes in an aquifer system.</title>
        <authorList>
            <person name="Anantharaman K."/>
            <person name="Brown C.T."/>
            <person name="Hug L.A."/>
            <person name="Sharon I."/>
            <person name="Castelle C.J."/>
            <person name="Probst A.J."/>
            <person name="Thomas B.C."/>
            <person name="Singh A."/>
            <person name="Wilkins M.J."/>
            <person name="Karaoz U."/>
            <person name="Brodie E.L."/>
            <person name="Williams K.H."/>
            <person name="Hubbard S.S."/>
            <person name="Banfield J.F."/>
        </authorList>
    </citation>
    <scope>NUCLEOTIDE SEQUENCE [LARGE SCALE GENOMIC DNA]</scope>
    <source>
        <strain evidence="16">RIFCSPLOWO2_12_FULL_64_10</strain>
    </source>
</reference>
<evidence type="ECO:0000256" key="13">
    <source>
        <dbReference type="RuleBase" id="RU003515"/>
    </source>
</evidence>
<feature type="binding site" evidence="12">
    <location>
        <position position="126"/>
    </location>
    <ligand>
        <name>a divalent metal cation</name>
        <dbReference type="ChEBI" id="CHEBI:60240"/>
    </ligand>
</feature>
<evidence type="ECO:0000256" key="3">
    <source>
        <dbReference type="ARBA" id="ARBA00004065"/>
    </source>
</evidence>
<evidence type="ECO:0000313" key="15">
    <source>
        <dbReference type="EMBL" id="OGG56920.1"/>
    </source>
</evidence>
<dbReference type="AlphaFoldDB" id="A0A1F6D6G6"/>
<comment type="function">
    <text evidence="3 13">Endonuclease that specifically degrades the RNA of RNA-DNA hybrids.</text>
</comment>
<dbReference type="GO" id="GO:0006298">
    <property type="term" value="P:mismatch repair"/>
    <property type="evidence" value="ECO:0007669"/>
    <property type="project" value="TreeGrafter"/>
</dbReference>
<organism evidence="15 16">
    <name type="scientific">Handelsmanbacteria sp. (strain RIFCSPLOWO2_12_FULL_64_10)</name>
    <dbReference type="NCBI Taxonomy" id="1817868"/>
    <lineage>
        <taxon>Bacteria</taxon>
        <taxon>Candidatus Handelsmaniibacteriota</taxon>
    </lineage>
</organism>
<feature type="domain" description="RNase H type-2" evidence="14">
    <location>
        <begin position="11"/>
        <end position="231"/>
    </location>
</feature>
<dbReference type="SUPFAM" id="SSF53098">
    <property type="entry name" value="Ribonuclease H-like"/>
    <property type="match status" value="1"/>
</dbReference>
<dbReference type="GO" id="GO:0003723">
    <property type="term" value="F:RNA binding"/>
    <property type="evidence" value="ECO:0007669"/>
    <property type="project" value="UniProtKB-UniRule"/>
</dbReference>
<protein>
    <recommendedName>
        <fullName evidence="13">Ribonuclease</fullName>
        <ecNumber evidence="13">3.1.26.4</ecNumber>
    </recommendedName>
</protein>
<name>A0A1F6D6G6_HANXR</name>
<evidence type="ECO:0000256" key="8">
    <source>
        <dbReference type="ARBA" id="ARBA00022723"/>
    </source>
</evidence>
<comment type="subcellular location">
    <subcellularLocation>
        <location evidence="4">Cytoplasm</location>
    </subcellularLocation>
</comment>
<comment type="catalytic activity">
    <reaction evidence="1 12 13">
        <text>Endonucleolytic cleavage to 5'-phosphomonoester.</text>
        <dbReference type="EC" id="3.1.26.4"/>
    </reaction>
</comment>
<comment type="similarity">
    <text evidence="5">Belongs to the RNase HII family. RnhC subfamily.</text>
</comment>
<dbReference type="Proteomes" id="UP000178606">
    <property type="component" value="Unassembled WGS sequence"/>
</dbReference>
<accession>A0A1F6D6G6</accession>
<dbReference type="PROSITE" id="PS51975">
    <property type="entry name" value="RNASE_H_2"/>
    <property type="match status" value="1"/>
</dbReference>
<keyword evidence="11" id="KW-0460">Magnesium</keyword>
<dbReference type="GO" id="GO:0046872">
    <property type="term" value="F:metal ion binding"/>
    <property type="evidence" value="ECO:0007669"/>
    <property type="project" value="UniProtKB-KW"/>
</dbReference>
<comment type="cofactor">
    <cofactor evidence="12">
        <name>Mn(2+)</name>
        <dbReference type="ChEBI" id="CHEBI:29035"/>
    </cofactor>
    <cofactor evidence="12">
        <name>Mg(2+)</name>
        <dbReference type="ChEBI" id="CHEBI:18420"/>
    </cofactor>
    <text evidence="12">Manganese or magnesium. Binds 1 divalent metal ion per monomer in the absence of substrate. May bind a second metal ion after substrate binding.</text>
</comment>
<evidence type="ECO:0000256" key="5">
    <source>
        <dbReference type="ARBA" id="ARBA00008378"/>
    </source>
</evidence>
<evidence type="ECO:0000256" key="1">
    <source>
        <dbReference type="ARBA" id="ARBA00000077"/>
    </source>
</evidence>
<feature type="binding site" evidence="12">
    <location>
        <position position="17"/>
    </location>
    <ligand>
        <name>a divalent metal cation</name>
        <dbReference type="ChEBI" id="CHEBI:60240"/>
    </ligand>
</feature>
<gene>
    <name evidence="15" type="ORF">A3F84_17615</name>
</gene>
<feature type="binding site" evidence="12">
    <location>
        <position position="18"/>
    </location>
    <ligand>
        <name>a divalent metal cation</name>
        <dbReference type="ChEBI" id="CHEBI:60240"/>
    </ligand>
</feature>
<evidence type="ECO:0000256" key="10">
    <source>
        <dbReference type="ARBA" id="ARBA00022801"/>
    </source>
</evidence>
<dbReference type="NCBIfam" id="TIGR00716">
    <property type="entry name" value="rnhC"/>
    <property type="match status" value="1"/>
</dbReference>
<dbReference type="GO" id="GO:0005737">
    <property type="term" value="C:cytoplasm"/>
    <property type="evidence" value="ECO:0007669"/>
    <property type="project" value="UniProtKB-SubCell"/>
</dbReference>
<evidence type="ECO:0000313" key="16">
    <source>
        <dbReference type="Proteomes" id="UP000178606"/>
    </source>
</evidence>
<dbReference type="PANTHER" id="PTHR10954">
    <property type="entry name" value="RIBONUCLEASE H2 SUBUNIT A"/>
    <property type="match status" value="1"/>
</dbReference>
<dbReference type="PANTHER" id="PTHR10954:SF23">
    <property type="entry name" value="RIBONUCLEASE"/>
    <property type="match status" value="1"/>
</dbReference>
<keyword evidence="10 12" id="KW-0378">Hydrolase</keyword>
<keyword evidence="6" id="KW-0963">Cytoplasm</keyword>
<dbReference type="InterPro" id="IPR004641">
    <property type="entry name" value="RNase_HIII"/>
</dbReference>
<dbReference type="InterPro" id="IPR036397">
    <property type="entry name" value="RNaseH_sf"/>
</dbReference>
<keyword evidence="7 12" id="KW-0540">Nuclease</keyword>
<evidence type="ECO:0000256" key="9">
    <source>
        <dbReference type="ARBA" id="ARBA00022759"/>
    </source>
</evidence>
<dbReference type="Gene3D" id="3.30.420.10">
    <property type="entry name" value="Ribonuclease H-like superfamily/Ribonuclease H"/>
    <property type="match status" value="1"/>
</dbReference>
<proteinExistence type="inferred from homology"/>
<dbReference type="GO" id="GO:0004523">
    <property type="term" value="F:RNA-DNA hybrid ribonuclease activity"/>
    <property type="evidence" value="ECO:0007669"/>
    <property type="project" value="UniProtKB-UniRule"/>
</dbReference>
<sequence length="233" mass="25839">MDQLTLFDPDWPCLGTDESGKGDYLGPLVVAGACLDEPAARTLSGLGVMDCKRLTDRRVTDLAAKVREVCGPKRFAEVEVTPEAYNRLYEEMKREGKNLNALLAWAHVRVIENVLKQTSCGRIIADQFGDERLIRSRLRAAFPDRKLHLIQRHRAEEHVAVAAASVLARARFLAWMGEASDRYGMPLPKGASSAVTEAARAFVARHGSAELRKVAKLHFRTTQEVLKAVTSDE</sequence>